<sequence length="236" mass="26808">MLRLFNTKKSIEQTGILTGFVDRHTHLLPAVDDGFPTAEKSLEAIARMEQAGVAEVWLTPHIMEDYPNTTDALRSRFDDLGNAYTGKVQLRLAAEYMIDSLFLERWGKRDLLTMGEKNVLVETRCLFPPMEMEGVLGEMLNAGYRPILAHPERYRYMDKARYRRIKGMGVKFQLNLGSAVGGYGKEARNKAEWLLEEGMYDLMGSDVHTLRFYDNMVSMPLPASVAKRIAAIPNQL</sequence>
<comment type="caution">
    <text evidence="5">The sequence shown here is derived from an EMBL/GenBank/DDBJ whole genome shotgun (WGS) entry which is preliminary data.</text>
</comment>
<keyword evidence="3" id="KW-0378">Hydrolase</keyword>
<reference evidence="5" key="2">
    <citation type="journal article" date="2021" name="PeerJ">
        <title>Extensive microbial diversity within the chicken gut microbiome revealed by metagenomics and culture.</title>
        <authorList>
            <person name="Gilroy R."/>
            <person name="Ravi A."/>
            <person name="Getino M."/>
            <person name="Pursley I."/>
            <person name="Horton D.L."/>
            <person name="Alikhan N.F."/>
            <person name="Baker D."/>
            <person name="Gharbi K."/>
            <person name="Hall N."/>
            <person name="Watson M."/>
            <person name="Adriaenssens E.M."/>
            <person name="Foster-Nyarko E."/>
            <person name="Jarju S."/>
            <person name="Secka A."/>
            <person name="Antonio M."/>
            <person name="Oren A."/>
            <person name="Chaudhuri R.R."/>
            <person name="La Ragione R."/>
            <person name="Hildebrand F."/>
            <person name="Pallen M.J."/>
        </authorList>
    </citation>
    <scope>NUCLEOTIDE SEQUENCE</scope>
    <source>
        <strain evidence="5">17073</strain>
    </source>
</reference>
<dbReference type="AlphaFoldDB" id="A0A9D1ILS5"/>
<dbReference type="Proteomes" id="UP000824076">
    <property type="component" value="Unassembled WGS sequence"/>
</dbReference>
<protein>
    <recommendedName>
        <fullName evidence="2">protein-tyrosine-phosphatase</fullName>
        <ecNumber evidence="2">3.1.3.48</ecNumber>
    </recommendedName>
</protein>
<dbReference type="Gene3D" id="3.20.20.140">
    <property type="entry name" value="Metal-dependent hydrolases"/>
    <property type="match status" value="1"/>
</dbReference>
<evidence type="ECO:0000256" key="3">
    <source>
        <dbReference type="ARBA" id="ARBA00022801"/>
    </source>
</evidence>
<reference evidence="5" key="1">
    <citation type="submission" date="2020-10" db="EMBL/GenBank/DDBJ databases">
        <authorList>
            <person name="Gilroy R."/>
        </authorList>
    </citation>
    <scope>NUCLEOTIDE SEQUENCE</scope>
    <source>
        <strain evidence="5">17073</strain>
    </source>
</reference>
<evidence type="ECO:0000313" key="6">
    <source>
        <dbReference type="Proteomes" id="UP000824076"/>
    </source>
</evidence>
<dbReference type="EC" id="3.1.3.48" evidence="2"/>
<dbReference type="EMBL" id="DVMS01000041">
    <property type="protein sequence ID" value="HIU38344.1"/>
    <property type="molecule type" value="Genomic_DNA"/>
</dbReference>
<dbReference type="InterPro" id="IPR016195">
    <property type="entry name" value="Pol/histidinol_Pase-like"/>
</dbReference>
<name>A0A9D1ILS5_9BACT</name>
<evidence type="ECO:0000256" key="1">
    <source>
        <dbReference type="ARBA" id="ARBA00005750"/>
    </source>
</evidence>
<organism evidence="5 6">
    <name type="scientific">Candidatus Limisoma intestinavium</name>
    <dbReference type="NCBI Taxonomy" id="2840856"/>
    <lineage>
        <taxon>Bacteria</taxon>
        <taxon>Pseudomonadati</taxon>
        <taxon>Bacteroidota</taxon>
        <taxon>Bacteroidia</taxon>
        <taxon>Bacteroidales</taxon>
        <taxon>Candidatus Limisoma</taxon>
    </lineage>
</organism>
<dbReference type="InterPro" id="IPR016667">
    <property type="entry name" value="Caps_polysacc_synth_CpsB/CapC"/>
</dbReference>
<dbReference type="PANTHER" id="PTHR39181">
    <property type="entry name" value="TYROSINE-PROTEIN PHOSPHATASE YWQE"/>
    <property type="match status" value="1"/>
</dbReference>
<gene>
    <name evidence="5" type="ORF">IAD18_01605</name>
</gene>
<dbReference type="Pfam" id="PF19567">
    <property type="entry name" value="CpsB_CapC"/>
    <property type="match status" value="1"/>
</dbReference>
<evidence type="ECO:0000256" key="4">
    <source>
        <dbReference type="ARBA" id="ARBA00051722"/>
    </source>
</evidence>
<comment type="similarity">
    <text evidence="1">Belongs to the metallo-dependent hydrolases superfamily. CpsB/CapC family.</text>
</comment>
<accession>A0A9D1ILS5</accession>
<comment type="catalytic activity">
    <reaction evidence="4">
        <text>O-phospho-L-tyrosyl-[protein] + H2O = L-tyrosyl-[protein] + phosphate</text>
        <dbReference type="Rhea" id="RHEA:10684"/>
        <dbReference type="Rhea" id="RHEA-COMP:10136"/>
        <dbReference type="Rhea" id="RHEA-COMP:20101"/>
        <dbReference type="ChEBI" id="CHEBI:15377"/>
        <dbReference type="ChEBI" id="CHEBI:43474"/>
        <dbReference type="ChEBI" id="CHEBI:46858"/>
        <dbReference type="ChEBI" id="CHEBI:61978"/>
        <dbReference type="EC" id="3.1.3.48"/>
    </reaction>
</comment>
<evidence type="ECO:0000256" key="2">
    <source>
        <dbReference type="ARBA" id="ARBA00013064"/>
    </source>
</evidence>
<dbReference type="PANTHER" id="PTHR39181:SF1">
    <property type="entry name" value="TYROSINE-PROTEIN PHOSPHATASE YWQE"/>
    <property type="match status" value="1"/>
</dbReference>
<evidence type="ECO:0000313" key="5">
    <source>
        <dbReference type="EMBL" id="HIU38344.1"/>
    </source>
</evidence>
<dbReference type="GO" id="GO:0030145">
    <property type="term" value="F:manganese ion binding"/>
    <property type="evidence" value="ECO:0007669"/>
    <property type="project" value="InterPro"/>
</dbReference>
<dbReference type="SUPFAM" id="SSF89550">
    <property type="entry name" value="PHP domain-like"/>
    <property type="match status" value="1"/>
</dbReference>
<dbReference type="GO" id="GO:0004725">
    <property type="term" value="F:protein tyrosine phosphatase activity"/>
    <property type="evidence" value="ECO:0007669"/>
    <property type="project" value="UniProtKB-EC"/>
</dbReference>
<proteinExistence type="inferred from homology"/>